<evidence type="ECO:0000313" key="7">
    <source>
        <dbReference type="EMBL" id="VVC44543.1"/>
    </source>
</evidence>
<keyword evidence="2" id="KW-0808">Transferase</keyword>
<reference evidence="7 8" key="1">
    <citation type="submission" date="2019-08" db="EMBL/GenBank/DDBJ databases">
        <authorList>
            <person name="Alioto T."/>
            <person name="Alioto T."/>
            <person name="Gomez Garrido J."/>
        </authorList>
    </citation>
    <scope>NUCLEOTIDE SEQUENCE [LARGE SCALE GENOMIC DNA]</scope>
</reference>
<accession>A0A5E4NLE0</accession>
<dbReference type="EMBL" id="CABPRJ010002382">
    <property type="protein sequence ID" value="VVC44543.1"/>
    <property type="molecule type" value="Genomic_DNA"/>
</dbReference>
<dbReference type="PROSITE" id="PS00108">
    <property type="entry name" value="PROTEIN_KINASE_ST"/>
    <property type="match status" value="1"/>
</dbReference>
<dbReference type="PROSITE" id="PS50011">
    <property type="entry name" value="PROTEIN_KINASE_DOM"/>
    <property type="match status" value="1"/>
</dbReference>
<dbReference type="InterPro" id="IPR008271">
    <property type="entry name" value="Ser/Thr_kinase_AS"/>
</dbReference>
<evidence type="ECO:0000259" key="6">
    <source>
        <dbReference type="PROSITE" id="PS50011"/>
    </source>
</evidence>
<evidence type="ECO:0000256" key="4">
    <source>
        <dbReference type="ARBA" id="ARBA00022777"/>
    </source>
</evidence>
<evidence type="ECO:0000256" key="1">
    <source>
        <dbReference type="ARBA" id="ARBA00022527"/>
    </source>
</evidence>
<dbReference type="OrthoDB" id="541276at2759"/>
<dbReference type="Proteomes" id="UP000325440">
    <property type="component" value="Unassembled WGS sequence"/>
</dbReference>
<keyword evidence="8" id="KW-1185">Reference proteome</keyword>
<dbReference type="Gene3D" id="1.10.510.10">
    <property type="entry name" value="Transferase(Phosphotransferase) domain 1"/>
    <property type="match status" value="1"/>
</dbReference>
<dbReference type="PANTHER" id="PTHR24346">
    <property type="entry name" value="MAP/MICROTUBULE AFFINITY-REGULATING KINASE"/>
    <property type="match status" value="1"/>
</dbReference>
<keyword evidence="3" id="KW-0547">Nucleotide-binding</keyword>
<organism evidence="7 8">
    <name type="scientific">Cinara cedri</name>
    <dbReference type="NCBI Taxonomy" id="506608"/>
    <lineage>
        <taxon>Eukaryota</taxon>
        <taxon>Metazoa</taxon>
        <taxon>Ecdysozoa</taxon>
        <taxon>Arthropoda</taxon>
        <taxon>Hexapoda</taxon>
        <taxon>Insecta</taxon>
        <taxon>Pterygota</taxon>
        <taxon>Neoptera</taxon>
        <taxon>Paraneoptera</taxon>
        <taxon>Hemiptera</taxon>
        <taxon>Sternorrhyncha</taxon>
        <taxon>Aphidomorpha</taxon>
        <taxon>Aphidoidea</taxon>
        <taxon>Aphididae</taxon>
        <taxon>Lachninae</taxon>
        <taxon>Cinara</taxon>
    </lineage>
</organism>
<dbReference type="PANTHER" id="PTHR24346:SF82">
    <property type="entry name" value="KP78A-RELATED"/>
    <property type="match status" value="1"/>
</dbReference>
<dbReference type="AlphaFoldDB" id="A0A5E4NLE0"/>
<keyword evidence="1" id="KW-0723">Serine/threonine-protein kinase</keyword>
<protein>
    <submittedName>
        <fullName evidence="7">Protein kinase domain,Protein kinase-like domain,Serine/threonine-protein kinase, active site</fullName>
    </submittedName>
</protein>
<proteinExistence type="predicted"/>
<dbReference type="InterPro" id="IPR011009">
    <property type="entry name" value="Kinase-like_dom_sf"/>
</dbReference>
<sequence>MLFFHKKDHKVGTQLSKTNTLKSEGYIILDHISTGGYGEVHHAKYIQDDKELNLVVKIIDTNLSSKEYVSKFLPRELDVIRKINHPYIVHTHSILQKKAILFVFMTYAEKGDLFDYITTNGPIKEDQARIWFRQVALAVQYLHTVDIVHRDIKCENILITKNFTVKLSDFSFSKFIKRAQRLNCNTHCCSVWYAPPEVLSLRPYDGKSSDIWSLGVVLYIMIYAKMPFSKNDTKRMYQQQVKREWCHHPSIGNLISENLKTCVDNILQPEPRKRWVINNILESDWITMNLGLVKMNEQESMALIEAQNLHKLDNQKHLKKIEAKRSGTQQILNKQLPRFFSEVQKMELKSNMSKKYSKGVLKRPSHYSISHLLETTNLMKR</sequence>
<keyword evidence="4 7" id="KW-0418">Kinase</keyword>
<feature type="domain" description="Protein kinase" evidence="6">
    <location>
        <begin position="26"/>
        <end position="286"/>
    </location>
</feature>
<evidence type="ECO:0000256" key="5">
    <source>
        <dbReference type="ARBA" id="ARBA00022840"/>
    </source>
</evidence>
<evidence type="ECO:0000256" key="2">
    <source>
        <dbReference type="ARBA" id="ARBA00022679"/>
    </source>
</evidence>
<evidence type="ECO:0000256" key="3">
    <source>
        <dbReference type="ARBA" id="ARBA00022741"/>
    </source>
</evidence>
<dbReference type="GO" id="GO:0005737">
    <property type="term" value="C:cytoplasm"/>
    <property type="evidence" value="ECO:0007669"/>
    <property type="project" value="TreeGrafter"/>
</dbReference>
<dbReference type="FunFam" id="1.10.510.10:FF:000571">
    <property type="entry name" value="Maternal embryonic leucine zipper kinase"/>
    <property type="match status" value="1"/>
</dbReference>
<dbReference type="Pfam" id="PF00069">
    <property type="entry name" value="Pkinase"/>
    <property type="match status" value="1"/>
</dbReference>
<evidence type="ECO:0000313" key="8">
    <source>
        <dbReference type="Proteomes" id="UP000325440"/>
    </source>
</evidence>
<dbReference type="SUPFAM" id="SSF56112">
    <property type="entry name" value="Protein kinase-like (PK-like)"/>
    <property type="match status" value="1"/>
</dbReference>
<name>A0A5E4NLE0_9HEMI</name>
<dbReference type="SMART" id="SM00220">
    <property type="entry name" value="S_TKc"/>
    <property type="match status" value="1"/>
</dbReference>
<dbReference type="InterPro" id="IPR000719">
    <property type="entry name" value="Prot_kinase_dom"/>
</dbReference>
<dbReference type="GO" id="GO:0005524">
    <property type="term" value="F:ATP binding"/>
    <property type="evidence" value="ECO:0007669"/>
    <property type="project" value="UniProtKB-KW"/>
</dbReference>
<dbReference type="GO" id="GO:0050321">
    <property type="term" value="F:tau-protein kinase activity"/>
    <property type="evidence" value="ECO:0007669"/>
    <property type="project" value="TreeGrafter"/>
</dbReference>
<dbReference type="GO" id="GO:0035556">
    <property type="term" value="P:intracellular signal transduction"/>
    <property type="evidence" value="ECO:0007669"/>
    <property type="project" value="TreeGrafter"/>
</dbReference>
<dbReference type="GO" id="GO:0000226">
    <property type="term" value="P:microtubule cytoskeleton organization"/>
    <property type="evidence" value="ECO:0007669"/>
    <property type="project" value="TreeGrafter"/>
</dbReference>
<keyword evidence="5" id="KW-0067">ATP-binding</keyword>
<gene>
    <name evidence="7" type="ORF">CINCED_3A004824</name>
</gene>